<keyword evidence="5 7" id="KW-0057">Aromatic amino acid biosynthesis</keyword>
<feature type="binding site" evidence="7">
    <location>
        <position position="219"/>
    </location>
    <ligand>
        <name>3-phosphoshikimate</name>
        <dbReference type="ChEBI" id="CHEBI:145989"/>
    </ligand>
</feature>
<evidence type="ECO:0000256" key="4">
    <source>
        <dbReference type="ARBA" id="ARBA00022679"/>
    </source>
</evidence>
<dbReference type="CDD" id="cd01556">
    <property type="entry name" value="EPSP_synthase"/>
    <property type="match status" value="1"/>
</dbReference>
<feature type="binding site" evidence="7">
    <location>
        <position position="336"/>
    </location>
    <ligand>
        <name>3-phosphoshikimate</name>
        <dbReference type="ChEBI" id="CHEBI:145989"/>
    </ligand>
</feature>
<evidence type="ECO:0000256" key="7">
    <source>
        <dbReference type="HAMAP-Rule" id="MF_00210"/>
    </source>
</evidence>
<comment type="subcellular location">
    <subcellularLocation>
        <location evidence="7">Cytoplasm</location>
    </subcellularLocation>
</comment>
<dbReference type="NCBIfam" id="TIGR01356">
    <property type="entry name" value="aroA"/>
    <property type="match status" value="1"/>
</dbReference>
<dbReference type="Proteomes" id="UP000001933">
    <property type="component" value="Chromosome"/>
</dbReference>
<evidence type="ECO:0000313" key="10">
    <source>
        <dbReference type="EMBL" id="ABC77693.1"/>
    </source>
</evidence>
<dbReference type="UniPathway" id="UPA00053">
    <property type="reaction ID" value="UER00089"/>
</dbReference>
<dbReference type="STRING" id="56780.SYN_01936"/>
<comment type="subunit">
    <text evidence="7">Monomer.</text>
</comment>
<feature type="binding site" evidence="7">
    <location>
        <position position="117"/>
    </location>
    <ligand>
        <name>phosphoenolpyruvate</name>
        <dbReference type="ChEBI" id="CHEBI:58702"/>
    </ligand>
</feature>
<dbReference type="HOGENOM" id="CLU_024321_0_0_7"/>
<dbReference type="InParanoid" id="Q2LUD5"/>
<feature type="binding site" evidence="7">
    <location>
        <position position="408"/>
    </location>
    <ligand>
        <name>phosphoenolpyruvate</name>
        <dbReference type="ChEBI" id="CHEBI:58702"/>
    </ligand>
</feature>
<dbReference type="Pfam" id="PF00275">
    <property type="entry name" value="EPSP_synthase"/>
    <property type="match status" value="1"/>
</dbReference>
<dbReference type="InterPro" id="IPR036968">
    <property type="entry name" value="Enolpyruvate_Tfrase_sf"/>
</dbReference>
<evidence type="ECO:0000256" key="1">
    <source>
        <dbReference type="ARBA" id="ARBA00004811"/>
    </source>
</evidence>
<comment type="function">
    <text evidence="7">Catalyzes the transfer of the enolpyruvyl moiety of phosphoenolpyruvate (PEP) to the 5-hydroxyl of shikimate-3-phosphate (S3P) to produce enolpyruvyl shikimate-3-phosphate and inorganic phosphate.</text>
</comment>
<dbReference type="GO" id="GO:0009423">
    <property type="term" value="P:chorismate biosynthetic process"/>
    <property type="evidence" value="ECO:0007669"/>
    <property type="project" value="UniProtKB-UniRule"/>
</dbReference>
<evidence type="ECO:0000256" key="6">
    <source>
        <dbReference type="ARBA" id="ARBA00044633"/>
    </source>
</evidence>
<name>Q2LUD5_SYNAS</name>
<dbReference type="GO" id="GO:0003866">
    <property type="term" value="F:3-phosphoshikimate 1-carboxyvinyltransferase activity"/>
    <property type="evidence" value="ECO:0007669"/>
    <property type="project" value="UniProtKB-UniRule"/>
</dbReference>
<feature type="binding site" evidence="7">
    <location>
        <position position="46"/>
    </location>
    <ligand>
        <name>phosphoenolpyruvate</name>
        <dbReference type="ChEBI" id="CHEBI:58702"/>
    </ligand>
</feature>
<feature type="binding site" evidence="7">
    <location>
        <position position="51"/>
    </location>
    <ligand>
        <name>3-phosphoshikimate</name>
        <dbReference type="ChEBI" id="CHEBI:145989"/>
    </ligand>
</feature>
<dbReference type="PROSITE" id="PS00885">
    <property type="entry name" value="EPSP_SYNTHASE_2"/>
    <property type="match status" value="1"/>
</dbReference>
<evidence type="ECO:0000256" key="3">
    <source>
        <dbReference type="ARBA" id="ARBA00022605"/>
    </source>
</evidence>
<feature type="binding site" evidence="7">
    <location>
        <position position="145"/>
    </location>
    <ligand>
        <name>phosphoenolpyruvate</name>
        <dbReference type="ChEBI" id="CHEBI:58702"/>
    </ligand>
</feature>
<protein>
    <recommendedName>
        <fullName evidence="7">3-phosphoshikimate 1-carboxyvinyltransferase</fullName>
        <ecNumber evidence="7">2.5.1.19</ecNumber>
    </recommendedName>
    <alternativeName>
        <fullName evidence="7">5-enolpyruvylshikimate-3-phosphate synthase</fullName>
        <shortName evidence="7">EPSP synthase</shortName>
        <shortName evidence="7">EPSPS</shortName>
    </alternativeName>
</protein>
<evidence type="ECO:0000313" key="11">
    <source>
        <dbReference type="Proteomes" id="UP000001933"/>
    </source>
</evidence>
<dbReference type="HAMAP" id="MF_00210">
    <property type="entry name" value="EPSP_synth"/>
    <property type="match status" value="1"/>
</dbReference>
<accession>Q2LUD5</accession>
<keyword evidence="7" id="KW-0963">Cytoplasm</keyword>
<evidence type="ECO:0000256" key="2">
    <source>
        <dbReference type="ARBA" id="ARBA00009948"/>
    </source>
</evidence>
<dbReference type="EMBL" id="CP000252">
    <property type="protein sequence ID" value="ABC77693.1"/>
    <property type="molecule type" value="Genomic_DNA"/>
</dbReference>
<dbReference type="EC" id="2.5.1.19" evidence="7"/>
<dbReference type="PANTHER" id="PTHR21090:SF5">
    <property type="entry name" value="PENTAFUNCTIONAL AROM POLYPEPTIDE"/>
    <property type="match status" value="1"/>
</dbReference>
<feature type="region of interest" description="Disordered" evidence="8">
    <location>
        <begin position="1"/>
        <end position="35"/>
    </location>
</feature>
<dbReference type="PANTHER" id="PTHR21090">
    <property type="entry name" value="AROM/DEHYDROQUINATE SYNTHASE"/>
    <property type="match status" value="1"/>
</dbReference>
<dbReference type="KEGG" id="sat:SYN_01936"/>
<dbReference type="InterPro" id="IPR013792">
    <property type="entry name" value="RNA3'P_cycl/enolpyr_Trfase_a/b"/>
</dbReference>
<proteinExistence type="inferred from homology"/>
<comment type="catalytic activity">
    <reaction evidence="6">
        <text>3-phosphoshikimate + phosphoenolpyruvate = 5-O-(1-carboxyvinyl)-3-phosphoshikimate + phosphate</text>
        <dbReference type="Rhea" id="RHEA:21256"/>
        <dbReference type="ChEBI" id="CHEBI:43474"/>
        <dbReference type="ChEBI" id="CHEBI:57701"/>
        <dbReference type="ChEBI" id="CHEBI:58702"/>
        <dbReference type="ChEBI" id="CHEBI:145989"/>
        <dbReference type="EC" id="2.5.1.19"/>
    </reaction>
    <physiologicalReaction direction="left-to-right" evidence="6">
        <dbReference type="Rhea" id="RHEA:21257"/>
    </physiologicalReaction>
</comment>
<feature type="binding site" evidence="7">
    <location>
        <position position="367"/>
    </location>
    <ligand>
        <name>phosphoenolpyruvate</name>
        <dbReference type="ChEBI" id="CHEBI:58702"/>
    </ligand>
</feature>
<dbReference type="GO" id="GO:0005737">
    <property type="term" value="C:cytoplasm"/>
    <property type="evidence" value="ECO:0007669"/>
    <property type="project" value="UniProtKB-SubCell"/>
</dbReference>
<dbReference type="InterPro" id="IPR023193">
    <property type="entry name" value="EPSP_synthase_CS"/>
</dbReference>
<feature type="binding site" evidence="7">
    <location>
        <position position="193"/>
    </location>
    <ligand>
        <name>phosphoenolpyruvate</name>
        <dbReference type="ChEBI" id="CHEBI:58702"/>
    </ligand>
</feature>
<evidence type="ECO:0000259" key="9">
    <source>
        <dbReference type="Pfam" id="PF00275"/>
    </source>
</evidence>
<feature type="binding site" evidence="7">
    <location>
        <position position="433"/>
    </location>
    <ligand>
        <name>phosphoenolpyruvate</name>
        <dbReference type="ChEBI" id="CHEBI:58702"/>
    </ligand>
</feature>
<feature type="binding site" evidence="7">
    <location>
        <position position="192"/>
    </location>
    <ligand>
        <name>3-phosphoshikimate</name>
        <dbReference type="ChEBI" id="CHEBI:145989"/>
    </ligand>
</feature>
<feature type="active site" description="Proton acceptor" evidence="7">
    <location>
        <position position="336"/>
    </location>
</feature>
<feature type="binding site" evidence="7">
    <location>
        <position position="46"/>
    </location>
    <ligand>
        <name>3-phosphoshikimate</name>
        <dbReference type="ChEBI" id="CHEBI:145989"/>
    </ligand>
</feature>
<keyword evidence="11" id="KW-1185">Reference proteome</keyword>
<feature type="binding site" evidence="7">
    <location>
        <position position="47"/>
    </location>
    <ligand>
        <name>3-phosphoshikimate</name>
        <dbReference type="ChEBI" id="CHEBI:145989"/>
    </ligand>
</feature>
<dbReference type="InterPro" id="IPR001986">
    <property type="entry name" value="Enolpyruvate_Tfrase_dom"/>
</dbReference>
<gene>
    <name evidence="7" type="primary">aroA</name>
    <name evidence="10" type="ORF">SYN_01936</name>
</gene>
<dbReference type="GO" id="GO:0009073">
    <property type="term" value="P:aromatic amino acid family biosynthetic process"/>
    <property type="evidence" value="ECO:0007669"/>
    <property type="project" value="UniProtKB-KW"/>
</dbReference>
<organism evidence="10 11">
    <name type="scientific">Syntrophus aciditrophicus (strain SB)</name>
    <dbReference type="NCBI Taxonomy" id="56780"/>
    <lineage>
        <taxon>Bacteria</taxon>
        <taxon>Pseudomonadati</taxon>
        <taxon>Thermodesulfobacteriota</taxon>
        <taxon>Syntrophia</taxon>
        <taxon>Syntrophales</taxon>
        <taxon>Syntrophaceae</taxon>
        <taxon>Syntrophus</taxon>
    </lineage>
</organism>
<dbReference type="AlphaFoldDB" id="Q2LUD5"/>
<comment type="caution">
    <text evidence="7">Lacks conserved residue(s) required for the propagation of feature annotation.</text>
</comment>
<dbReference type="GO" id="GO:0008652">
    <property type="term" value="P:amino acid biosynthetic process"/>
    <property type="evidence" value="ECO:0007669"/>
    <property type="project" value="UniProtKB-KW"/>
</dbReference>
<evidence type="ECO:0000256" key="5">
    <source>
        <dbReference type="ARBA" id="ARBA00023141"/>
    </source>
</evidence>
<dbReference type="FunCoup" id="Q2LUD5">
    <property type="interactions" value="460"/>
</dbReference>
<sequence length="446" mass="47736">MDRTGAPGGSDAAGCAESTGESGKGAEMSPDNRSNRRVILQVPGSKSITQRALTIAALANGESLLRNALIAEDTRYLMKALELLGAFIQVEGSEIRITGTGGRLQVPDQRIYLGNNGTALRFLTTLVCLGEGGFVLDGSPRLRERPVEPLLQVLRCMGVFIDTPENPGCPPIHITTRGLPGGRAFFADLDSSQYISSLLISSPYAARNVKIMLAGRTVSEPYIEMTLKVMEHFGISVGRQYGKAFFVAAGQSYVAQSFDIEGDFSSASYFFLAAALGLGRVQVPGLTAESSQGDARFLKILQNLGCAVSWNEKGVEVACEKLHAGDLILPMGDIPDMVPSLAVLAAFRSGRTVITEAAHLRIKESNRLAALARELSRIGIAAQETLDGLIIDGGHPHGGDIETYNDHRIAMSFAVAGLVVPEINIADRDCVRKSFPGFWDELKKLA</sequence>
<dbReference type="SUPFAM" id="SSF55205">
    <property type="entry name" value="EPT/RTPC-like"/>
    <property type="match status" value="1"/>
</dbReference>
<dbReference type="Gene3D" id="3.65.10.10">
    <property type="entry name" value="Enolpyruvate transferase domain"/>
    <property type="match status" value="2"/>
</dbReference>
<dbReference type="PIRSF" id="PIRSF000505">
    <property type="entry name" value="EPSPS"/>
    <property type="match status" value="1"/>
</dbReference>
<feature type="binding site" evidence="7">
    <location>
        <position position="193"/>
    </location>
    <ligand>
        <name>3-phosphoshikimate</name>
        <dbReference type="ChEBI" id="CHEBI:145989"/>
    </ligand>
</feature>
<feature type="binding site" evidence="7">
    <location>
        <position position="191"/>
    </location>
    <ligand>
        <name>3-phosphoshikimate</name>
        <dbReference type="ChEBI" id="CHEBI:145989"/>
    </ligand>
</feature>
<comment type="similarity">
    <text evidence="2 7">Belongs to the EPSP synthase family.</text>
</comment>
<evidence type="ECO:0000256" key="8">
    <source>
        <dbReference type="SAM" id="MobiDB-lite"/>
    </source>
</evidence>
<reference evidence="10 11" key="1">
    <citation type="journal article" date="2007" name="Proc. Natl. Acad. Sci. U.S.A.">
        <title>The genome of Syntrophus aciditrophicus: life at the thermodynamic limit of microbial growth.</title>
        <authorList>
            <person name="McInerney M.J."/>
            <person name="Rohlin L."/>
            <person name="Mouttaki H."/>
            <person name="Kim U."/>
            <person name="Krupp R.S."/>
            <person name="Rios-Hernandez L."/>
            <person name="Sieber J."/>
            <person name="Struchtemeyer C.G."/>
            <person name="Bhattacharyya A."/>
            <person name="Campbell J.W."/>
            <person name="Gunsalus R.P."/>
        </authorList>
    </citation>
    <scope>NUCLEOTIDE SEQUENCE [LARGE SCALE GENOMIC DNA]</scope>
    <source>
        <strain evidence="10 11">SB</strain>
    </source>
</reference>
<keyword evidence="4 7" id="KW-0808">Transferase</keyword>
<feature type="domain" description="Enolpyruvate transferase" evidence="9">
    <location>
        <begin position="39"/>
        <end position="442"/>
    </location>
</feature>
<keyword evidence="3 7" id="KW-0028">Amino-acid biosynthesis</keyword>
<feature type="binding site" evidence="7">
    <location>
        <position position="363"/>
    </location>
    <ligand>
        <name>3-phosphoshikimate</name>
        <dbReference type="ChEBI" id="CHEBI:145989"/>
    </ligand>
</feature>
<dbReference type="InterPro" id="IPR006264">
    <property type="entry name" value="EPSP_synthase"/>
</dbReference>
<comment type="pathway">
    <text evidence="1 7">Metabolic intermediate biosynthesis; chorismate biosynthesis; chorismate from D-erythrose 4-phosphate and phosphoenolpyruvate: step 6/7.</text>
</comment>
<dbReference type="eggNOG" id="COG0128">
    <property type="taxonomic scope" value="Bacteria"/>
</dbReference>